<proteinExistence type="predicted"/>
<dbReference type="EMBL" id="SRRZ01000006">
    <property type="protein sequence ID" value="NQE32862.1"/>
    <property type="molecule type" value="Genomic_DNA"/>
</dbReference>
<sequence length="104" mass="12035">MSIGVSFTHSEKQWARRLERPAILNGLTTHGANESRPWQAKYCHFLARGKTTLVGVGILSIVTTHRYGLLLLLPKNLDFSPFFTKYHYQMYLFDNTFGKMTIKR</sequence>
<dbReference type="Proteomes" id="UP000702425">
    <property type="component" value="Unassembled WGS sequence"/>
</dbReference>
<dbReference type="RefSeq" id="WP_172185323.1">
    <property type="nucleotide sequence ID" value="NZ_CAWPPK010000274.1"/>
</dbReference>
<protein>
    <submittedName>
        <fullName evidence="1">Uncharacterized protein</fullName>
    </submittedName>
</protein>
<gene>
    <name evidence="1" type="ORF">E5S67_00579</name>
</gene>
<evidence type="ECO:0000313" key="1">
    <source>
        <dbReference type="EMBL" id="NQE32862.1"/>
    </source>
</evidence>
<keyword evidence="2" id="KW-1185">Reference proteome</keyword>
<evidence type="ECO:0000313" key="2">
    <source>
        <dbReference type="Proteomes" id="UP000702425"/>
    </source>
</evidence>
<accession>A0ABX2CR28</accession>
<organism evidence="1 2">
    <name type="scientific">Microcoleus asticus IPMA8</name>
    <dbReference type="NCBI Taxonomy" id="2563858"/>
    <lineage>
        <taxon>Bacteria</taxon>
        <taxon>Bacillati</taxon>
        <taxon>Cyanobacteriota</taxon>
        <taxon>Cyanophyceae</taxon>
        <taxon>Oscillatoriophycideae</taxon>
        <taxon>Oscillatoriales</taxon>
        <taxon>Microcoleaceae</taxon>
        <taxon>Microcoleus</taxon>
        <taxon>Microcoleus asticus</taxon>
    </lineage>
</organism>
<name>A0ABX2CR28_9CYAN</name>
<comment type="caution">
    <text evidence="1">The sequence shown here is derived from an EMBL/GenBank/DDBJ whole genome shotgun (WGS) entry which is preliminary data.</text>
</comment>
<reference evidence="1 2" key="1">
    <citation type="journal article" date="2020" name="Sci. Rep.">
        <title>A novel cyanobacterial geosmin producer, revising GeoA distribution and dispersion patterns in Bacteria.</title>
        <authorList>
            <person name="Churro C."/>
            <person name="Semedo-Aguiar A.P."/>
            <person name="Silva A.D."/>
            <person name="Pereira-Leal J.B."/>
            <person name="Leite R.B."/>
        </authorList>
    </citation>
    <scope>NUCLEOTIDE SEQUENCE [LARGE SCALE GENOMIC DNA]</scope>
    <source>
        <strain evidence="1 2">IPMA8</strain>
    </source>
</reference>